<sequence length="76" mass="8511">MHLSATKTSSISFFAWTGRLIEGTDRLIEGLREEFHAIHIQDQDRAFLATGKGMTYAPLDDAYYADNPTFSSSTTH</sequence>
<dbReference type="Proteomes" id="UP000315252">
    <property type="component" value="Unassembled WGS sequence"/>
</dbReference>
<name>A0A545TG26_9PROT</name>
<dbReference type="EMBL" id="VHSH01000008">
    <property type="protein sequence ID" value="TQV76180.1"/>
    <property type="molecule type" value="Genomic_DNA"/>
</dbReference>
<proteinExistence type="predicted"/>
<gene>
    <name evidence="1" type="ORF">FKG95_21300</name>
</gene>
<reference evidence="1 2" key="1">
    <citation type="submission" date="2019-06" db="EMBL/GenBank/DDBJ databases">
        <title>Whole genome sequence for Rhodospirillaceae sp. R148.</title>
        <authorList>
            <person name="Wang G."/>
        </authorList>
    </citation>
    <scope>NUCLEOTIDE SEQUENCE [LARGE SCALE GENOMIC DNA]</scope>
    <source>
        <strain evidence="1 2">R148</strain>
    </source>
</reference>
<protein>
    <submittedName>
        <fullName evidence="1">Uncharacterized protein</fullName>
    </submittedName>
</protein>
<keyword evidence="2" id="KW-1185">Reference proteome</keyword>
<organism evidence="1 2">
    <name type="scientific">Denitrobaculum tricleocarpae</name>
    <dbReference type="NCBI Taxonomy" id="2591009"/>
    <lineage>
        <taxon>Bacteria</taxon>
        <taxon>Pseudomonadati</taxon>
        <taxon>Pseudomonadota</taxon>
        <taxon>Alphaproteobacteria</taxon>
        <taxon>Rhodospirillales</taxon>
        <taxon>Rhodospirillaceae</taxon>
        <taxon>Denitrobaculum</taxon>
    </lineage>
</organism>
<dbReference type="AlphaFoldDB" id="A0A545TG26"/>
<comment type="caution">
    <text evidence="1">The sequence shown here is derived from an EMBL/GenBank/DDBJ whole genome shotgun (WGS) entry which is preliminary data.</text>
</comment>
<evidence type="ECO:0000313" key="1">
    <source>
        <dbReference type="EMBL" id="TQV76180.1"/>
    </source>
</evidence>
<evidence type="ECO:0000313" key="2">
    <source>
        <dbReference type="Proteomes" id="UP000315252"/>
    </source>
</evidence>
<dbReference type="RefSeq" id="WP_142898443.1">
    <property type="nucleotide sequence ID" value="NZ_ML660059.1"/>
</dbReference>
<accession>A0A545TG26</accession>